<feature type="transmembrane region" description="Helical" evidence="1">
    <location>
        <begin position="65"/>
        <end position="83"/>
    </location>
</feature>
<feature type="transmembrane region" description="Helical" evidence="1">
    <location>
        <begin position="104"/>
        <end position="123"/>
    </location>
</feature>
<keyword evidence="1" id="KW-1133">Transmembrane helix</keyword>
<dbReference type="AlphaFoldDB" id="A0A9P1V7U3"/>
<keyword evidence="1" id="KW-0812">Transmembrane</keyword>
<sequence length="174" mass="19873">MEFSGLSKGIKFFATIYNQLREDSVKIFAHLFIIGCGFPAIAYLWGGEGRALTIFGSMVGNDSIYKYSVVGIYVVSLLLKWVFVFNKWNRGGFFYKTLDELSNALLSIVLIISGFLLFSAMVMNDYYPFLWAALSIVSFCLYAWLAYFSNFTVDKFERVAKERADKKARTRQAD</sequence>
<organism evidence="2 3">
    <name type="scientific">Yersinia enterocolitica</name>
    <dbReference type="NCBI Taxonomy" id="630"/>
    <lineage>
        <taxon>Bacteria</taxon>
        <taxon>Pseudomonadati</taxon>
        <taxon>Pseudomonadota</taxon>
        <taxon>Gammaproteobacteria</taxon>
        <taxon>Enterobacterales</taxon>
        <taxon>Yersiniaceae</taxon>
        <taxon>Yersinia</taxon>
    </lineage>
</organism>
<evidence type="ECO:0000313" key="3">
    <source>
        <dbReference type="Proteomes" id="UP000041356"/>
    </source>
</evidence>
<keyword evidence="1" id="KW-0472">Membrane</keyword>
<dbReference type="EMBL" id="CPZF01000006">
    <property type="protein sequence ID" value="CNF86878.1"/>
    <property type="molecule type" value="Genomic_DNA"/>
</dbReference>
<evidence type="ECO:0000256" key="1">
    <source>
        <dbReference type="SAM" id="Phobius"/>
    </source>
</evidence>
<gene>
    <name evidence="2" type="ORF">ERS137939_02622</name>
</gene>
<feature type="transmembrane region" description="Helical" evidence="1">
    <location>
        <begin position="27"/>
        <end position="45"/>
    </location>
</feature>
<evidence type="ECO:0000313" key="2">
    <source>
        <dbReference type="EMBL" id="CNF86878.1"/>
    </source>
</evidence>
<reference evidence="2 3" key="1">
    <citation type="submission" date="2015-03" db="EMBL/GenBank/DDBJ databases">
        <authorList>
            <consortium name="Pathogen Informatics"/>
            <person name="Murphy D."/>
        </authorList>
    </citation>
    <scope>NUCLEOTIDE SEQUENCE [LARGE SCALE GENOMIC DNA]</scope>
    <source>
        <strain evidence="2 3">IP27818</strain>
    </source>
</reference>
<feature type="transmembrane region" description="Helical" evidence="1">
    <location>
        <begin position="129"/>
        <end position="148"/>
    </location>
</feature>
<comment type="caution">
    <text evidence="2">The sequence shown here is derived from an EMBL/GenBank/DDBJ whole genome shotgun (WGS) entry which is preliminary data.</text>
</comment>
<name>A0A9P1V7U3_YEREN</name>
<accession>A0A9P1V7U3</accession>
<dbReference type="Proteomes" id="UP000041356">
    <property type="component" value="Unassembled WGS sequence"/>
</dbReference>
<dbReference type="RefSeq" id="WP_050131267.1">
    <property type="nucleotide sequence ID" value="NZ_CPZF01000006.1"/>
</dbReference>
<proteinExistence type="predicted"/>
<protein>
    <submittedName>
        <fullName evidence="2">Uncharacterized protein</fullName>
    </submittedName>
</protein>